<sequence length="489" mass="51694">MLKKPTQVVLAALLLPTLVAGCLGGSDSSSSTSGGRTNPSQVVDGLNVTATPQGQCGPGAKPETGMQGRVSQADHDAGLAAAGFSCNTQMVGSFAPERVIGTVGGFKVERYRDKAGRDCAFADSTLLFPTNILDMELGVNVFDMSDPTRPVRTARLVTPAMLSPHESLVVSQEGGVLAAVLGNPAFGPGIVDIYDVSEDCRNPVLKSSTPLGLFGHESGISPDGKTFFSGSPSTSTLVALDISNPSLPHPLWAGQYSSHGLSISPDGNRAYVASIGDPAGMLILDISEIQARKANPQVREVSRLTWDTVTIPQNAIPFTRNGKQYVMEVDEYSGGNGGPIPVGIHGPNVGAARIIDISDETKPKVISNLRLDVHNIANREEIASDPGAQNPTGGYAGHYCNIPTRVNPTIVACSMILSGLRIFDIRDPANPVEVAYFNAPVKPRVLTLPAPASNWAMSSPAFVPERKEIWYTDGYQGFYVVKVTNNAWK</sequence>
<dbReference type="InterPro" id="IPR015943">
    <property type="entry name" value="WD40/YVTN_repeat-like_dom_sf"/>
</dbReference>
<keyword evidence="3" id="KW-1185">Reference proteome</keyword>
<organism evidence="2 3">
    <name type="scientific">Limnobacter profundi</name>
    <dbReference type="NCBI Taxonomy" id="2732163"/>
    <lineage>
        <taxon>Bacteria</taxon>
        <taxon>Pseudomonadati</taxon>
        <taxon>Pseudomonadota</taxon>
        <taxon>Betaproteobacteria</taxon>
        <taxon>Burkholderiales</taxon>
        <taxon>Burkholderiaceae</taxon>
        <taxon>Limnobacter</taxon>
    </lineage>
</organism>
<dbReference type="SUPFAM" id="SSF101908">
    <property type="entry name" value="Putative isomerase YbhE"/>
    <property type="match status" value="1"/>
</dbReference>
<keyword evidence="1" id="KW-0732">Signal</keyword>
<dbReference type="InterPro" id="IPR013211">
    <property type="entry name" value="LVIVD"/>
</dbReference>
<dbReference type="Pfam" id="PF08309">
    <property type="entry name" value="LVIVD"/>
    <property type="match status" value="1"/>
</dbReference>
<proteinExistence type="predicted"/>
<accession>A0ABX6N5P8</accession>
<protein>
    <recommendedName>
        <fullName evidence="4">YncE family protein</fullName>
    </recommendedName>
</protein>
<feature type="chain" id="PRO_5045619374" description="YncE family protein" evidence="1">
    <location>
        <begin position="21"/>
        <end position="489"/>
    </location>
</feature>
<dbReference type="PROSITE" id="PS51257">
    <property type="entry name" value="PROKAR_LIPOPROTEIN"/>
    <property type="match status" value="1"/>
</dbReference>
<dbReference type="Proteomes" id="UP000501130">
    <property type="component" value="Chromosome"/>
</dbReference>
<dbReference type="EMBL" id="CP053084">
    <property type="protein sequence ID" value="QJR29408.1"/>
    <property type="molecule type" value="Genomic_DNA"/>
</dbReference>
<evidence type="ECO:0000313" key="2">
    <source>
        <dbReference type="EMBL" id="QJR29408.1"/>
    </source>
</evidence>
<feature type="signal peptide" evidence="1">
    <location>
        <begin position="1"/>
        <end position="20"/>
    </location>
</feature>
<dbReference type="RefSeq" id="WP_171098765.1">
    <property type="nucleotide sequence ID" value="NZ_CP053084.1"/>
</dbReference>
<reference evidence="2 3" key="1">
    <citation type="submission" date="2020-05" db="EMBL/GenBank/DDBJ databases">
        <title>Compete genome of Limnobacter sp. SAORIC-580.</title>
        <authorList>
            <person name="Song J."/>
            <person name="Cho J.-C."/>
        </authorList>
    </citation>
    <scope>NUCLEOTIDE SEQUENCE [LARGE SCALE GENOMIC DNA]</scope>
    <source>
        <strain evidence="2 3">SAORIC-580</strain>
    </source>
</reference>
<evidence type="ECO:0008006" key="4">
    <source>
        <dbReference type="Google" id="ProtNLM"/>
    </source>
</evidence>
<evidence type="ECO:0000313" key="3">
    <source>
        <dbReference type="Proteomes" id="UP000501130"/>
    </source>
</evidence>
<name>A0ABX6N5P8_9BURK</name>
<evidence type="ECO:0000256" key="1">
    <source>
        <dbReference type="SAM" id="SignalP"/>
    </source>
</evidence>
<dbReference type="Gene3D" id="2.130.10.10">
    <property type="entry name" value="YVTN repeat-like/Quinoprotein amine dehydrogenase"/>
    <property type="match status" value="1"/>
</dbReference>
<gene>
    <name evidence="2" type="ORF">HKT17_06615</name>
</gene>